<evidence type="ECO:0000256" key="2">
    <source>
        <dbReference type="SAM" id="Phobius"/>
    </source>
</evidence>
<evidence type="ECO:0000256" key="1">
    <source>
        <dbReference type="SAM" id="MobiDB-lite"/>
    </source>
</evidence>
<comment type="caution">
    <text evidence="4">The sequence shown here is derived from an EMBL/GenBank/DDBJ whole genome shotgun (WGS) entry which is preliminary data.</text>
</comment>
<feature type="compositionally biased region" description="Acidic residues" evidence="1">
    <location>
        <begin position="389"/>
        <end position="412"/>
    </location>
</feature>
<feature type="compositionally biased region" description="Low complexity" evidence="1">
    <location>
        <begin position="95"/>
        <end position="106"/>
    </location>
</feature>
<proteinExistence type="predicted"/>
<feature type="domain" description="Helix-turn-helix" evidence="3">
    <location>
        <begin position="6"/>
        <end position="52"/>
    </location>
</feature>
<gene>
    <name evidence="4" type="ORF">Pan54_44020</name>
</gene>
<dbReference type="InterPro" id="IPR041657">
    <property type="entry name" value="HTH_17"/>
</dbReference>
<keyword evidence="2" id="KW-0812">Transmembrane</keyword>
<keyword evidence="2" id="KW-1133">Transmembrane helix</keyword>
<protein>
    <submittedName>
        <fullName evidence="4">Helix-turn-helix domain protein</fullName>
    </submittedName>
</protein>
<reference evidence="4 5" key="1">
    <citation type="submission" date="2019-02" db="EMBL/GenBank/DDBJ databases">
        <title>Deep-cultivation of Planctomycetes and their phenomic and genomic characterization uncovers novel biology.</title>
        <authorList>
            <person name="Wiegand S."/>
            <person name="Jogler M."/>
            <person name="Boedeker C."/>
            <person name="Pinto D."/>
            <person name="Vollmers J."/>
            <person name="Rivas-Marin E."/>
            <person name="Kohn T."/>
            <person name="Peeters S.H."/>
            <person name="Heuer A."/>
            <person name="Rast P."/>
            <person name="Oberbeckmann S."/>
            <person name="Bunk B."/>
            <person name="Jeske O."/>
            <person name="Meyerdierks A."/>
            <person name="Storesund J.E."/>
            <person name="Kallscheuer N."/>
            <person name="Luecker S."/>
            <person name="Lage O.M."/>
            <person name="Pohl T."/>
            <person name="Merkel B.J."/>
            <person name="Hornburger P."/>
            <person name="Mueller R.-W."/>
            <person name="Bruemmer F."/>
            <person name="Labrenz M."/>
            <person name="Spormann A.M."/>
            <person name="Op Den Camp H."/>
            <person name="Overmann J."/>
            <person name="Amann R."/>
            <person name="Jetten M.S.M."/>
            <person name="Mascher T."/>
            <person name="Medema M.H."/>
            <person name="Devos D.P."/>
            <person name="Kaster A.-K."/>
            <person name="Ovreas L."/>
            <person name="Rohde M."/>
            <person name="Galperin M.Y."/>
            <person name="Jogler C."/>
        </authorList>
    </citation>
    <scope>NUCLEOTIDE SEQUENCE [LARGE SCALE GENOMIC DNA]</scope>
    <source>
        <strain evidence="4 5">Pan54</strain>
    </source>
</reference>
<organism evidence="4 5">
    <name type="scientific">Rubinisphaera italica</name>
    <dbReference type="NCBI Taxonomy" id="2527969"/>
    <lineage>
        <taxon>Bacteria</taxon>
        <taxon>Pseudomonadati</taxon>
        <taxon>Planctomycetota</taxon>
        <taxon>Planctomycetia</taxon>
        <taxon>Planctomycetales</taxon>
        <taxon>Planctomycetaceae</taxon>
        <taxon>Rubinisphaera</taxon>
    </lineage>
</organism>
<dbReference type="Proteomes" id="UP000316095">
    <property type="component" value="Unassembled WGS sequence"/>
</dbReference>
<dbReference type="RefSeq" id="WP_146505396.1">
    <property type="nucleotide sequence ID" value="NZ_SJPG01000001.1"/>
</dbReference>
<dbReference type="Pfam" id="PF12728">
    <property type="entry name" value="HTH_17"/>
    <property type="match status" value="1"/>
</dbReference>
<feature type="compositionally biased region" description="Acidic residues" evidence="1">
    <location>
        <begin position="221"/>
        <end position="238"/>
    </location>
</feature>
<evidence type="ECO:0000259" key="3">
    <source>
        <dbReference type="Pfam" id="PF12728"/>
    </source>
</evidence>
<feature type="compositionally biased region" description="Low complexity" evidence="1">
    <location>
        <begin position="211"/>
        <end position="220"/>
    </location>
</feature>
<keyword evidence="2" id="KW-0472">Membrane</keyword>
<evidence type="ECO:0000313" key="5">
    <source>
        <dbReference type="Proteomes" id="UP000316095"/>
    </source>
</evidence>
<keyword evidence="5" id="KW-1185">Reference proteome</keyword>
<feature type="compositionally biased region" description="Acidic residues" evidence="1">
    <location>
        <begin position="200"/>
        <end position="210"/>
    </location>
</feature>
<feature type="compositionally biased region" description="Basic and acidic residues" evidence="1">
    <location>
        <begin position="134"/>
        <end position="143"/>
    </location>
</feature>
<feature type="transmembrane region" description="Helical" evidence="2">
    <location>
        <begin position="513"/>
        <end position="534"/>
    </location>
</feature>
<dbReference type="OrthoDB" id="283946at2"/>
<dbReference type="EMBL" id="SJPG01000001">
    <property type="protein sequence ID" value="TWT63647.1"/>
    <property type="molecule type" value="Genomic_DNA"/>
</dbReference>
<accession>A0A5C5XKA5</accession>
<feature type="region of interest" description="Disordered" evidence="1">
    <location>
        <begin position="54"/>
        <end position="297"/>
    </location>
</feature>
<sequence length="562" mass="60385">MASKYINIEDAAKRLSISVEDLNRKRERGEIRAFSDRGTWKFRGEDVEELARNIEPDSGFDIPSSDIMKDDDIAPGGGSQIVLEEEMGDMPTVISKNPPNEPPSSDSDVRLVVDPSLESDDWSSSDSSFTGTDSKNKDKKSSDSSDEVDDSDVRFVDASMSDITPTPIRITKESDEINVDESDDRWSGISDSDVRLAAADLEESDSDVVLDDSGLSGSDVSLEDDDLKLAGEDDDVVTDPDMKSLGESDSDVTLVGVGEEEDDDDYRLSSIDGDLNMEPGSDITLMPPGDSNVRLDEANDDEDSILSDVMSDPASGLSFSSGDSGISLDLALDSGISLESEYDDDDDSLTLGADSGISLVPDMGSGLTLADDDDDSRGESTIPMMGTIGDDDDDTSFDMPLLDDSEPELSVDDDDATNVVMFDDDDTGDTMEFDSSELSNDDEFVDFDDDDSFDELSDGELDVSDDLLDDDVLDASDDAFDDDFESGESIPALAVPGAMRGGAGVAAPAEWDMFSFALVLLSTIMMGICTLLMFDLVRSMWGFAEPNGVNGMILETLQGLIK</sequence>
<dbReference type="AlphaFoldDB" id="A0A5C5XKA5"/>
<name>A0A5C5XKA5_9PLAN</name>
<evidence type="ECO:0000313" key="4">
    <source>
        <dbReference type="EMBL" id="TWT63647.1"/>
    </source>
</evidence>
<feature type="region of interest" description="Disordered" evidence="1">
    <location>
        <begin position="342"/>
        <end position="412"/>
    </location>
</feature>
<feature type="compositionally biased region" description="Low complexity" evidence="1">
    <location>
        <begin position="124"/>
        <end position="133"/>
    </location>
</feature>